<comment type="similarity">
    <text evidence="1">Belongs to the glycosyltransferase 2 family.</text>
</comment>
<dbReference type="InterPro" id="IPR029044">
    <property type="entry name" value="Nucleotide-diphossugar_trans"/>
</dbReference>
<evidence type="ECO:0000256" key="2">
    <source>
        <dbReference type="ARBA" id="ARBA00022676"/>
    </source>
</evidence>
<sequence>MADIDICICTFRREHIADTLRSLAGLEVPAGHAVRVIVADNDEVPSARDRVEAMGPEVPFPVTYVHAPAANISVARNACLEAATGRYTLFIDDDELVTPAWLKEMVTTAQTTSADAVLGPVRALYPEGIAGWIRGGDFHSTYPVIVGDEILTGYTCNALLDRQSDKVAGLRFDLSRGKSGGEDTDFFTQIYRRGGKIAYAREAWIEEPVPPARASFRWLRDRRFRSGQTHGRLIREGGLTRPVVVEQAMAAAKAGFSFASAALTFWSPVKRRRNILRGALHLGTMSGLSGSKEISQY</sequence>
<dbReference type="InterPro" id="IPR001173">
    <property type="entry name" value="Glyco_trans_2-like"/>
</dbReference>
<protein>
    <submittedName>
        <fullName evidence="5">Glycosyl transferase family A</fullName>
    </submittedName>
</protein>
<evidence type="ECO:0000313" key="6">
    <source>
        <dbReference type="Proteomes" id="UP000662572"/>
    </source>
</evidence>
<evidence type="ECO:0000259" key="4">
    <source>
        <dbReference type="Pfam" id="PF00535"/>
    </source>
</evidence>
<feature type="domain" description="Glycosyltransferase 2-like" evidence="4">
    <location>
        <begin position="6"/>
        <end position="165"/>
    </location>
</feature>
<keyword evidence="2" id="KW-0328">Glycosyltransferase</keyword>
<dbReference type="Pfam" id="PF00535">
    <property type="entry name" value="Glycos_transf_2"/>
    <property type="match status" value="1"/>
</dbReference>
<keyword evidence="3 5" id="KW-0808">Transferase</keyword>
<name>A0A918PWV3_9CAUL</name>
<evidence type="ECO:0000256" key="3">
    <source>
        <dbReference type="ARBA" id="ARBA00022679"/>
    </source>
</evidence>
<gene>
    <name evidence="5" type="ORF">GCM10011273_09430</name>
</gene>
<reference evidence="5" key="2">
    <citation type="submission" date="2020-09" db="EMBL/GenBank/DDBJ databases">
        <authorList>
            <person name="Sun Q."/>
            <person name="Kim S."/>
        </authorList>
    </citation>
    <scope>NUCLEOTIDE SEQUENCE</scope>
    <source>
        <strain evidence="5">KCTC 32296</strain>
    </source>
</reference>
<dbReference type="EMBL" id="BMZB01000001">
    <property type="protein sequence ID" value="GGZ26083.1"/>
    <property type="molecule type" value="Genomic_DNA"/>
</dbReference>
<accession>A0A918PWV3</accession>
<dbReference type="AlphaFoldDB" id="A0A918PWV3"/>
<dbReference type="PANTHER" id="PTHR43179">
    <property type="entry name" value="RHAMNOSYLTRANSFERASE WBBL"/>
    <property type="match status" value="1"/>
</dbReference>
<evidence type="ECO:0000256" key="1">
    <source>
        <dbReference type="ARBA" id="ARBA00006739"/>
    </source>
</evidence>
<reference evidence="5" key="1">
    <citation type="journal article" date="2014" name="Int. J. Syst. Evol. Microbiol.">
        <title>Complete genome sequence of Corynebacterium casei LMG S-19264T (=DSM 44701T), isolated from a smear-ripened cheese.</title>
        <authorList>
            <consortium name="US DOE Joint Genome Institute (JGI-PGF)"/>
            <person name="Walter F."/>
            <person name="Albersmeier A."/>
            <person name="Kalinowski J."/>
            <person name="Ruckert C."/>
        </authorList>
    </citation>
    <scope>NUCLEOTIDE SEQUENCE</scope>
    <source>
        <strain evidence="5">KCTC 32296</strain>
    </source>
</reference>
<dbReference type="SUPFAM" id="SSF53448">
    <property type="entry name" value="Nucleotide-diphospho-sugar transferases"/>
    <property type="match status" value="1"/>
</dbReference>
<organism evidence="5 6">
    <name type="scientific">Asticcacaulis endophyticus</name>
    <dbReference type="NCBI Taxonomy" id="1395890"/>
    <lineage>
        <taxon>Bacteria</taxon>
        <taxon>Pseudomonadati</taxon>
        <taxon>Pseudomonadota</taxon>
        <taxon>Alphaproteobacteria</taxon>
        <taxon>Caulobacterales</taxon>
        <taxon>Caulobacteraceae</taxon>
        <taxon>Asticcacaulis</taxon>
    </lineage>
</organism>
<dbReference type="PANTHER" id="PTHR43179:SF12">
    <property type="entry name" value="GALACTOFURANOSYLTRANSFERASE GLFT2"/>
    <property type="match status" value="1"/>
</dbReference>
<dbReference type="RefSeq" id="WP_189485186.1">
    <property type="nucleotide sequence ID" value="NZ_BMZB01000001.1"/>
</dbReference>
<dbReference type="GO" id="GO:0016757">
    <property type="term" value="F:glycosyltransferase activity"/>
    <property type="evidence" value="ECO:0007669"/>
    <property type="project" value="UniProtKB-KW"/>
</dbReference>
<evidence type="ECO:0000313" key="5">
    <source>
        <dbReference type="EMBL" id="GGZ26083.1"/>
    </source>
</evidence>
<proteinExistence type="inferred from homology"/>
<keyword evidence="6" id="KW-1185">Reference proteome</keyword>
<dbReference type="Proteomes" id="UP000662572">
    <property type="component" value="Unassembled WGS sequence"/>
</dbReference>
<dbReference type="Gene3D" id="3.90.550.10">
    <property type="entry name" value="Spore Coat Polysaccharide Biosynthesis Protein SpsA, Chain A"/>
    <property type="match status" value="1"/>
</dbReference>
<comment type="caution">
    <text evidence="5">The sequence shown here is derived from an EMBL/GenBank/DDBJ whole genome shotgun (WGS) entry which is preliminary data.</text>
</comment>